<protein>
    <recommendedName>
        <fullName evidence="4">Protein inturned</fullName>
    </recommendedName>
    <alternativeName>
        <fullName evidence="8">Inturned planar cell polarity effector homolog</fullName>
    </alternativeName>
</protein>
<evidence type="ECO:0000256" key="4">
    <source>
        <dbReference type="ARBA" id="ARBA00015639"/>
    </source>
</evidence>
<keyword evidence="6" id="KW-0963">Cytoplasm</keyword>
<comment type="caution">
    <text evidence="10">The sequence shown here is derived from an EMBL/GenBank/DDBJ whole genome shotgun (WGS) entry which is preliminary data.</text>
</comment>
<dbReference type="GO" id="GO:0007399">
    <property type="term" value="P:nervous system development"/>
    <property type="evidence" value="ECO:0007669"/>
    <property type="project" value="TreeGrafter"/>
</dbReference>
<dbReference type="InterPro" id="IPR039151">
    <property type="entry name" value="INTU"/>
</dbReference>
<evidence type="ECO:0000256" key="1">
    <source>
        <dbReference type="ARBA" id="ARBA00004120"/>
    </source>
</evidence>
<dbReference type="GO" id="GO:0005737">
    <property type="term" value="C:cytoplasm"/>
    <property type="evidence" value="ECO:0007669"/>
    <property type="project" value="TreeGrafter"/>
</dbReference>
<dbReference type="InterPro" id="IPR001478">
    <property type="entry name" value="PDZ"/>
</dbReference>
<feature type="non-terminal residue" evidence="10">
    <location>
        <position position="597"/>
    </location>
</feature>
<dbReference type="GO" id="GO:0005929">
    <property type="term" value="C:cilium"/>
    <property type="evidence" value="ECO:0007669"/>
    <property type="project" value="TreeGrafter"/>
</dbReference>
<dbReference type="PANTHER" id="PTHR21082:SF4">
    <property type="entry name" value="PROTEIN INTURNED"/>
    <property type="match status" value="1"/>
</dbReference>
<evidence type="ECO:0000256" key="3">
    <source>
        <dbReference type="ARBA" id="ARBA00010034"/>
    </source>
</evidence>
<dbReference type="InterPro" id="IPR043988">
    <property type="entry name" value="CCZ1/INTU_longin_2"/>
</dbReference>
<keyword evidence="7" id="KW-0970">Cilium biogenesis/degradation</keyword>
<organism evidence="10 11">
    <name type="scientific">Lymnaea stagnalis</name>
    <name type="common">Great pond snail</name>
    <name type="synonym">Helix stagnalis</name>
    <dbReference type="NCBI Taxonomy" id="6523"/>
    <lineage>
        <taxon>Eukaryota</taxon>
        <taxon>Metazoa</taxon>
        <taxon>Spiralia</taxon>
        <taxon>Lophotrochozoa</taxon>
        <taxon>Mollusca</taxon>
        <taxon>Gastropoda</taxon>
        <taxon>Heterobranchia</taxon>
        <taxon>Euthyneura</taxon>
        <taxon>Panpulmonata</taxon>
        <taxon>Hygrophila</taxon>
        <taxon>Lymnaeoidea</taxon>
        <taxon>Lymnaeidae</taxon>
        <taxon>Lymnaea</taxon>
    </lineage>
</organism>
<sequence>MSGPSYIKTRDRTGSWSNNISTEEHTRKHLINDLPPLHKKENKSKFKFTSEVDSSSSFHGRCYLGDEHQISTQNELRRKSKELHEILQRKSSQHMSAKVLEPVLPVSFTPEILDGQPDVSSDCRREKSKASEENGRRLKHVLLYPDHRLLSGNESSGVEICKKLFGITIFECNNGKAKWNPSAKDRKLVVQGVVEGSASHMSGRIHRGDMLICINDAQVSWNNFPRLLNSLHKRQNVKLTFQSPKIVGPKSVYSILQVPEGDLCMAVIGKRLAQIQSELLLHRCVALYLTLVHSSNEREIDEKEDIIYSFPPGEENLTAVRGLFITLSSALVDVVSQPATSTQLTLNDCEVNVVYKQCGRDVLVFAMPQNRISASGVQSLLEAFFSLMELLFSDLKSAFTDCDRLWLDKVLALMFHQALGLQPYLPLSTTFMHPLSSSFEIPLAFKDYYLVKTLNLSHENQLICNEILNELESMDFDDFLEPKELFARRHHVVHGTCLFYKEHLISSHLAPEQQRSVNLFLNCHGLLALSSREDVSKVMLWQELKSYSSLDGSDLPAGYRPSQTNSFIMVIGQKHYYLVVLVEAGGGCLPIHGHAQP</sequence>
<evidence type="ECO:0000256" key="5">
    <source>
        <dbReference type="ARBA" id="ARBA00022473"/>
    </source>
</evidence>
<accession>A0AAV2GZS9</accession>
<reference evidence="10 11" key="1">
    <citation type="submission" date="2024-04" db="EMBL/GenBank/DDBJ databases">
        <authorList>
            <consortium name="Genoscope - CEA"/>
            <person name="William W."/>
        </authorList>
    </citation>
    <scope>NUCLEOTIDE SEQUENCE [LARGE SCALE GENOMIC DNA]</scope>
</reference>
<dbReference type="InterPro" id="IPR036034">
    <property type="entry name" value="PDZ_sf"/>
</dbReference>
<evidence type="ECO:0000313" key="10">
    <source>
        <dbReference type="EMBL" id="CAL1526853.1"/>
    </source>
</evidence>
<dbReference type="Gene3D" id="2.30.42.10">
    <property type="match status" value="1"/>
</dbReference>
<dbReference type="PANTHER" id="PTHR21082">
    <property type="entry name" value="PROTEIN INTURNED"/>
    <property type="match status" value="1"/>
</dbReference>
<dbReference type="GO" id="GO:0016192">
    <property type="term" value="P:vesicle-mediated transport"/>
    <property type="evidence" value="ECO:0007669"/>
    <property type="project" value="InterPro"/>
</dbReference>
<evidence type="ECO:0000256" key="2">
    <source>
        <dbReference type="ARBA" id="ARBA00004241"/>
    </source>
</evidence>
<evidence type="ECO:0000313" key="11">
    <source>
        <dbReference type="Proteomes" id="UP001497497"/>
    </source>
</evidence>
<dbReference type="Pfam" id="PF19031">
    <property type="entry name" value="Intu_longin_1"/>
    <property type="match status" value="1"/>
</dbReference>
<comment type="similarity">
    <text evidence="3">Belongs to the inturned family.</text>
</comment>
<evidence type="ECO:0000256" key="8">
    <source>
        <dbReference type="ARBA" id="ARBA00032633"/>
    </source>
</evidence>
<evidence type="ECO:0000256" key="7">
    <source>
        <dbReference type="ARBA" id="ARBA00022794"/>
    </source>
</evidence>
<comment type="subcellular location">
    <subcellularLocation>
        <location evidence="2">Cell surface</location>
    </subcellularLocation>
    <subcellularLocation>
        <location evidence="1">Cytoplasm</location>
        <location evidence="1">Cytoskeleton</location>
        <location evidence="1">Cilium basal body</location>
    </subcellularLocation>
</comment>
<dbReference type="GO" id="GO:0001736">
    <property type="term" value="P:establishment of planar polarity"/>
    <property type="evidence" value="ECO:0007669"/>
    <property type="project" value="InterPro"/>
</dbReference>
<dbReference type="GO" id="GO:0009986">
    <property type="term" value="C:cell surface"/>
    <property type="evidence" value="ECO:0007669"/>
    <property type="project" value="UniProtKB-SubCell"/>
</dbReference>
<keyword evidence="11" id="KW-1185">Reference proteome</keyword>
<evidence type="ECO:0000256" key="6">
    <source>
        <dbReference type="ARBA" id="ARBA00022490"/>
    </source>
</evidence>
<gene>
    <name evidence="10" type="ORF">GSLYS_00001030001</name>
</gene>
<dbReference type="AlphaFoldDB" id="A0AAV2GZS9"/>
<dbReference type="Pfam" id="PF19032">
    <property type="entry name" value="Intu_longin_2"/>
    <property type="match status" value="1"/>
</dbReference>
<dbReference type="SUPFAM" id="SSF50156">
    <property type="entry name" value="PDZ domain-like"/>
    <property type="match status" value="1"/>
</dbReference>
<name>A0AAV2GZS9_LYMST</name>
<dbReference type="SMART" id="SM00228">
    <property type="entry name" value="PDZ"/>
    <property type="match status" value="1"/>
</dbReference>
<proteinExistence type="inferred from homology"/>
<dbReference type="EMBL" id="CAXITT010000009">
    <property type="protein sequence ID" value="CAL1526853.1"/>
    <property type="molecule type" value="Genomic_DNA"/>
</dbReference>
<feature type="domain" description="PDZ" evidence="9">
    <location>
        <begin position="163"/>
        <end position="245"/>
    </location>
</feature>
<keyword evidence="5" id="KW-0217">Developmental protein</keyword>
<dbReference type="Proteomes" id="UP001497497">
    <property type="component" value="Unassembled WGS sequence"/>
</dbReference>
<dbReference type="InterPro" id="IPR043987">
    <property type="entry name" value="CCZ1/INTU/HSP4_longin_1"/>
</dbReference>
<evidence type="ECO:0000259" key="9">
    <source>
        <dbReference type="SMART" id="SM00228"/>
    </source>
</evidence>
<dbReference type="GO" id="GO:0060271">
    <property type="term" value="P:cilium assembly"/>
    <property type="evidence" value="ECO:0007669"/>
    <property type="project" value="InterPro"/>
</dbReference>